<dbReference type="EMBL" id="SEWF01000022">
    <property type="protein sequence ID" value="RYU94691.1"/>
    <property type="molecule type" value="Genomic_DNA"/>
</dbReference>
<keyword evidence="3" id="KW-1185">Reference proteome</keyword>
<dbReference type="Pfam" id="PF13618">
    <property type="entry name" value="Gluconate_2-dh3"/>
    <property type="match status" value="1"/>
</dbReference>
<reference evidence="2 3" key="1">
    <citation type="submission" date="2019-02" db="EMBL/GenBank/DDBJ databases">
        <title>Bacterial novel species Emticicia sp. 17J42-9 isolated from soil.</title>
        <authorList>
            <person name="Jung H.-Y."/>
        </authorList>
    </citation>
    <scope>NUCLEOTIDE SEQUENCE [LARGE SCALE GENOMIC DNA]</scope>
    <source>
        <strain evidence="2 3">17J42-9</strain>
    </source>
</reference>
<dbReference type="Proteomes" id="UP000293162">
    <property type="component" value="Unassembled WGS sequence"/>
</dbReference>
<name>A0A4Q5LXX0_9BACT</name>
<feature type="signal peptide" evidence="1">
    <location>
        <begin position="1"/>
        <end position="27"/>
    </location>
</feature>
<dbReference type="InterPro" id="IPR027056">
    <property type="entry name" value="Gluconate_2DH_su3"/>
</dbReference>
<evidence type="ECO:0000313" key="3">
    <source>
        <dbReference type="Proteomes" id="UP000293162"/>
    </source>
</evidence>
<dbReference type="OrthoDB" id="129242at2"/>
<accession>A0A4Q5LXX0</accession>
<sequence>MKRRDTLKALSLSSLGMAVLPTTDLVAAPPDPKPFKTTPARIPEEIERDKKIMADKFLTPAELATIGILADIIIPAEGKSGSATQAGVPAFIDFIVKDMPQYQTPIRGGLRWLDNHSTKRFGKSFAGITPKQRIEIVEDIAYPDDVKPEFSHGAAFFSQIRNLTVTGFYTTRMGFDDLGYMGNTPNDWQGVPQDVLDKYGLKYDPIYDKKD</sequence>
<organism evidence="2 3">
    <name type="scientific">Emticicia agri</name>
    <dbReference type="NCBI Taxonomy" id="2492393"/>
    <lineage>
        <taxon>Bacteria</taxon>
        <taxon>Pseudomonadati</taxon>
        <taxon>Bacteroidota</taxon>
        <taxon>Cytophagia</taxon>
        <taxon>Cytophagales</taxon>
        <taxon>Leadbetterellaceae</taxon>
        <taxon>Emticicia</taxon>
    </lineage>
</organism>
<feature type="chain" id="PRO_5020430967" evidence="1">
    <location>
        <begin position="28"/>
        <end position="211"/>
    </location>
</feature>
<protein>
    <submittedName>
        <fullName evidence="2">Gluconate 2-dehydrogenase subunit 3 family protein</fullName>
    </submittedName>
</protein>
<evidence type="ECO:0000256" key="1">
    <source>
        <dbReference type="SAM" id="SignalP"/>
    </source>
</evidence>
<dbReference type="AlphaFoldDB" id="A0A4Q5LXX0"/>
<evidence type="ECO:0000313" key="2">
    <source>
        <dbReference type="EMBL" id="RYU94691.1"/>
    </source>
</evidence>
<dbReference type="RefSeq" id="WP_130022067.1">
    <property type="nucleotide sequence ID" value="NZ_SEWF01000022.1"/>
</dbReference>
<comment type="caution">
    <text evidence="2">The sequence shown here is derived from an EMBL/GenBank/DDBJ whole genome shotgun (WGS) entry which is preliminary data.</text>
</comment>
<keyword evidence="1" id="KW-0732">Signal</keyword>
<gene>
    <name evidence="2" type="ORF">EWM59_15265</name>
</gene>
<proteinExistence type="predicted"/>